<dbReference type="PaxDb" id="1198114-AciX9_2121"/>
<dbReference type="EMBL" id="CP002480">
    <property type="protein sequence ID" value="ADW69165.1"/>
    <property type="molecule type" value="Genomic_DNA"/>
</dbReference>
<accession>E8X204</accession>
<proteinExistence type="predicted"/>
<keyword evidence="1" id="KW-0732">Signal</keyword>
<dbReference type="Proteomes" id="UP000000343">
    <property type="component" value="Chromosome"/>
</dbReference>
<feature type="chain" id="PRO_5003233597" evidence="1">
    <location>
        <begin position="40"/>
        <end position="98"/>
    </location>
</feature>
<dbReference type="AlphaFoldDB" id="E8X204"/>
<dbReference type="STRING" id="1198114.AciX9_2121"/>
<name>E8X204_GRATM</name>
<evidence type="ECO:0000313" key="2">
    <source>
        <dbReference type="EMBL" id="ADW69165.1"/>
    </source>
</evidence>
<evidence type="ECO:0000256" key="1">
    <source>
        <dbReference type="SAM" id="SignalP"/>
    </source>
</evidence>
<keyword evidence="3" id="KW-1185">Reference proteome</keyword>
<organism evidence="3">
    <name type="scientific">Granulicella tundricola (strain ATCC BAA-1859 / DSM 23138 / MP5ACTX9)</name>
    <dbReference type="NCBI Taxonomy" id="1198114"/>
    <lineage>
        <taxon>Bacteria</taxon>
        <taxon>Pseudomonadati</taxon>
        <taxon>Acidobacteriota</taxon>
        <taxon>Terriglobia</taxon>
        <taxon>Terriglobales</taxon>
        <taxon>Acidobacteriaceae</taxon>
        <taxon>Granulicella</taxon>
    </lineage>
</organism>
<protein>
    <submittedName>
        <fullName evidence="2">Uncharacterized protein</fullName>
    </submittedName>
</protein>
<evidence type="ECO:0000313" key="3">
    <source>
        <dbReference type="Proteomes" id="UP000000343"/>
    </source>
</evidence>
<sequence length="98" mass="10361">MLNSLTTSAHNSLPSNQVSRLLTGALLLAAAAMATGCNADEAAMHADLSGYLGHSHTWLDAADSTKADLSLLSSHHHAHSRELSRAELAPRHISNRVL</sequence>
<gene>
    <name evidence="2" type="ordered locus">AciX9_2121</name>
</gene>
<dbReference type="HOGENOM" id="CLU_2329812_0_0_0"/>
<dbReference type="KEGG" id="acm:AciX9_2121"/>
<dbReference type="RefSeq" id="WP_013580481.1">
    <property type="nucleotide sequence ID" value="NC_015064.1"/>
</dbReference>
<reference evidence="3" key="1">
    <citation type="submission" date="2011-01" db="EMBL/GenBank/DDBJ databases">
        <title>Complete sequence of chromosome of Acidobacterium sp. MP5ACTX9.</title>
        <authorList>
            <consortium name="US DOE Joint Genome Institute"/>
            <person name="Lucas S."/>
            <person name="Copeland A."/>
            <person name="Lapidus A."/>
            <person name="Cheng J.-F."/>
            <person name="Goodwin L."/>
            <person name="Pitluck S."/>
            <person name="Teshima H."/>
            <person name="Detter J.C."/>
            <person name="Han C."/>
            <person name="Tapia R."/>
            <person name="Land M."/>
            <person name="Hauser L."/>
            <person name="Kyrpides N."/>
            <person name="Ivanova N."/>
            <person name="Ovchinnikova G."/>
            <person name="Pagani I."/>
            <person name="Rawat S.R."/>
            <person name="Mannisto M."/>
            <person name="Haggblom M.M."/>
            <person name="Woyke T."/>
        </authorList>
    </citation>
    <scope>NUCLEOTIDE SEQUENCE [LARGE SCALE GENOMIC DNA]</scope>
    <source>
        <strain evidence="3">MP5ACTX9</strain>
    </source>
</reference>
<feature type="signal peptide" evidence="1">
    <location>
        <begin position="1"/>
        <end position="39"/>
    </location>
</feature>